<reference evidence="3" key="2">
    <citation type="submission" date="2011-03" db="EMBL/GenBank/DDBJ databases">
        <title>Comparative genomics and transcriptomics of Neospora caninum and Toxoplasma gondii.</title>
        <authorList>
            <person name="Reid A.J."/>
            <person name="Sohal A."/>
            <person name="Harris D."/>
            <person name="Quail M."/>
            <person name="Sanders M."/>
            <person name="Berriman M."/>
            <person name="Wastling J.M."/>
            <person name="Pain A."/>
        </authorList>
    </citation>
    <scope>NUCLEOTIDE SEQUENCE</scope>
    <source>
        <strain evidence="3">Liverpool</strain>
    </source>
</reference>
<reference evidence="4" key="4">
    <citation type="journal article" date="2015" name="PLoS ONE">
        <title>Comprehensive Evaluation of Toxoplasma gondii VEG and Neospora caninum LIV Genomes with Tachyzoite Stage Transcriptome and Proteome Defines Novel Transcript Features.</title>
        <authorList>
            <person name="Ramaprasad A."/>
            <person name="Mourier T."/>
            <person name="Naeem R."/>
            <person name="Malas T.B."/>
            <person name="Moussa E."/>
            <person name="Panigrahi A."/>
            <person name="Vermont S.J."/>
            <person name="Otto T.D."/>
            <person name="Wastling J."/>
            <person name="Pain A."/>
        </authorList>
    </citation>
    <scope>NUCLEOTIDE SEQUENCE</scope>
    <source>
        <strain evidence="4">Liverpool</strain>
    </source>
</reference>
<dbReference type="AlphaFoldDB" id="F0V8F6"/>
<feature type="compositionally biased region" description="Basic and acidic residues" evidence="1">
    <location>
        <begin position="130"/>
        <end position="149"/>
    </location>
</feature>
<feature type="compositionally biased region" description="Basic and acidic residues" evidence="1">
    <location>
        <begin position="185"/>
        <end position="194"/>
    </location>
</feature>
<dbReference type="EMBL" id="FR823382">
    <property type="protein sequence ID" value="CBZ49997.1"/>
    <property type="molecule type" value="Genomic_DNA"/>
</dbReference>
<proteinExistence type="predicted"/>
<evidence type="ECO:0000313" key="4">
    <source>
        <dbReference type="EMBL" id="CEL64587.1"/>
    </source>
</evidence>
<evidence type="ECO:0000313" key="3">
    <source>
        <dbReference type="EMBL" id="CBZ49997.1"/>
    </source>
</evidence>
<protein>
    <submittedName>
        <fullName evidence="4">Acetyltransferase domain-containing protein,putative</fullName>
    </submittedName>
    <submittedName>
        <fullName evidence="3">Putative acetyltransferase domain-containing protein</fullName>
    </submittedName>
</protein>
<dbReference type="CDD" id="cd04301">
    <property type="entry name" value="NAT_SF"/>
    <property type="match status" value="1"/>
</dbReference>
<sequence>MLLASGDALRQEGGIGCAPDSEERRGRGLRWFSFPGVRGARGKGADDAAVVSVAAAFFSAVSCLTKQGLTERRSAVETEEKRAAGEAKTDTRAGWGDCAIEGRGASSIAAEKASGETRAASLGEGLRAGGEGKGEGEANARKDAREDAPARGTRSGLGEGDSAERADFLREEASRAGGEQLGTARDAEREGEKEGQEEEQTTVQVRREADFSSASFPSCKDTVVVDDVVARLHDPAMKTLLDESNALSLRVFEQKCLEVTSKKKWRLRILTEAPSTPARRCLGFIVYRIDLTLQALQVGKIAVLEDCRGRGYGKKLVKGIIQVAKSNRGLTSINLSALKPGEEEIKVSGENGTAPCR</sequence>
<dbReference type="OrthoDB" id="448137at2759"/>
<reference evidence="5" key="3">
    <citation type="journal article" date="2012" name="PLoS Pathog.">
        <title>Comparative genomics of the apicomplexan parasites Toxoplasma gondii and Neospora caninum: Coccidia differing in host range and transmission strategy.</title>
        <authorList>
            <person name="Reid A.J."/>
            <person name="Vermont S.J."/>
            <person name="Cotton J.A."/>
            <person name="Harris D."/>
            <person name="Hill-Cawthorne G.A."/>
            <person name="Konen-Waisman S."/>
            <person name="Latham S.M."/>
            <person name="Mourier T."/>
            <person name="Norton R."/>
            <person name="Quail M.A."/>
            <person name="Sanders M."/>
            <person name="Shanmugam D."/>
            <person name="Sohal A."/>
            <person name="Wasmuth J.D."/>
            <person name="Brunk B."/>
            <person name="Grigg M.E."/>
            <person name="Howard J.C."/>
            <person name="Parkinson J."/>
            <person name="Roos D.S."/>
            <person name="Trees A.J."/>
            <person name="Berriman M."/>
            <person name="Pain A."/>
            <person name="Wastling J.M."/>
        </authorList>
    </citation>
    <scope>NUCLEOTIDE SEQUENCE [LARGE SCALE GENOMIC DNA]</scope>
    <source>
        <strain evidence="5">Liverpool</strain>
    </source>
</reference>
<evidence type="ECO:0000256" key="1">
    <source>
        <dbReference type="SAM" id="MobiDB-lite"/>
    </source>
</evidence>
<evidence type="ECO:0000259" key="2">
    <source>
        <dbReference type="Pfam" id="PF00583"/>
    </source>
</evidence>
<dbReference type="SUPFAM" id="SSF55729">
    <property type="entry name" value="Acyl-CoA N-acyltransferases (Nat)"/>
    <property type="match status" value="1"/>
</dbReference>
<reference evidence="3" key="1">
    <citation type="submission" date="2011-02" db="EMBL/GenBank/DDBJ databases">
        <authorList>
            <person name="Aslett M."/>
        </authorList>
    </citation>
    <scope>NUCLEOTIDE SEQUENCE</scope>
    <source>
        <strain evidence="3">Liverpool</strain>
    </source>
</reference>
<gene>
    <name evidence="4" type="ORF">BN1204_004740</name>
    <name evidence="3" type="ORF">NCLIV_004740</name>
</gene>
<organism evidence="3 5">
    <name type="scientific">Neospora caninum (strain Liverpool)</name>
    <dbReference type="NCBI Taxonomy" id="572307"/>
    <lineage>
        <taxon>Eukaryota</taxon>
        <taxon>Sar</taxon>
        <taxon>Alveolata</taxon>
        <taxon>Apicomplexa</taxon>
        <taxon>Conoidasida</taxon>
        <taxon>Coccidia</taxon>
        <taxon>Eucoccidiorida</taxon>
        <taxon>Eimeriorina</taxon>
        <taxon>Sarcocystidae</taxon>
        <taxon>Neospora</taxon>
    </lineage>
</organism>
<evidence type="ECO:0000313" key="5">
    <source>
        <dbReference type="Proteomes" id="UP000007494"/>
    </source>
</evidence>
<dbReference type="InterPro" id="IPR000182">
    <property type="entry name" value="GNAT_dom"/>
</dbReference>
<dbReference type="Pfam" id="PF00583">
    <property type="entry name" value="Acetyltransf_1"/>
    <property type="match status" value="1"/>
</dbReference>
<dbReference type="eggNOG" id="ENOG502TF10">
    <property type="taxonomic scope" value="Eukaryota"/>
</dbReference>
<feature type="region of interest" description="Disordered" evidence="1">
    <location>
        <begin position="69"/>
        <end position="208"/>
    </location>
</feature>
<feature type="compositionally biased region" description="Basic and acidic residues" evidence="1">
    <location>
        <begin position="69"/>
        <end position="91"/>
    </location>
</feature>
<dbReference type="Gene3D" id="3.40.630.30">
    <property type="match status" value="1"/>
</dbReference>
<dbReference type="Proteomes" id="UP000007494">
    <property type="component" value="Chromosome II"/>
</dbReference>
<name>F0V8F6_NEOCL</name>
<keyword evidence="5" id="KW-1185">Reference proteome</keyword>
<dbReference type="RefSeq" id="XP_003880032.1">
    <property type="nucleotide sequence ID" value="XM_003879983.1"/>
</dbReference>
<keyword evidence="3" id="KW-0808">Transferase</keyword>
<dbReference type="VEuPathDB" id="ToxoDB:NCLIV_004740"/>
<dbReference type="GeneID" id="13446074"/>
<dbReference type="InParanoid" id="F0V8F6"/>
<accession>F0V8F6</accession>
<dbReference type="OMA" id="QVYMEMQ"/>
<feature type="compositionally biased region" description="Basic and acidic residues" evidence="1">
    <location>
        <begin position="162"/>
        <end position="174"/>
    </location>
</feature>
<feature type="domain" description="N-acetyltransferase" evidence="2">
    <location>
        <begin position="280"/>
        <end position="335"/>
    </location>
</feature>
<dbReference type="InterPro" id="IPR016181">
    <property type="entry name" value="Acyl_CoA_acyltransferase"/>
</dbReference>
<dbReference type="EMBL" id="LN714476">
    <property type="protein sequence ID" value="CEL64587.1"/>
    <property type="molecule type" value="Genomic_DNA"/>
</dbReference>
<dbReference type="GO" id="GO:0016747">
    <property type="term" value="F:acyltransferase activity, transferring groups other than amino-acyl groups"/>
    <property type="evidence" value="ECO:0007669"/>
    <property type="project" value="InterPro"/>
</dbReference>